<evidence type="ECO:0000259" key="6">
    <source>
        <dbReference type="PROSITE" id="PS50111"/>
    </source>
</evidence>
<reference evidence="7 8" key="2">
    <citation type="submission" date="2013-09" db="EMBL/GenBank/DDBJ databases">
        <title>Whole genome comparison of six Crocosphaera watsonii strains with differing phenotypes.</title>
        <authorList>
            <person name="Bench S.R."/>
            <person name="Heller P."/>
            <person name="Frank I."/>
            <person name="Arciniega M."/>
            <person name="Shilova I.N."/>
            <person name="Zehr J.P."/>
        </authorList>
    </citation>
    <scope>NUCLEOTIDE SEQUENCE [LARGE SCALE GENOMIC DNA]</scope>
    <source>
        <strain evidence="7 8">WH 0005</strain>
    </source>
</reference>
<comment type="similarity">
    <text evidence="2">Belongs to the methyl-accepting chemotaxis (MCP) protein family.</text>
</comment>
<reference evidence="7 8" key="1">
    <citation type="submission" date="2013-01" db="EMBL/GenBank/DDBJ databases">
        <authorList>
            <person name="Bench S."/>
        </authorList>
    </citation>
    <scope>NUCLEOTIDE SEQUENCE [LARGE SCALE GENOMIC DNA]</scope>
    <source>
        <strain evidence="7 8">WH 0005</strain>
    </source>
</reference>
<gene>
    <name evidence="7" type="ORF">CWATWH0005_3374</name>
</gene>
<proteinExistence type="inferred from homology"/>
<dbReference type="SUPFAM" id="SSF58104">
    <property type="entry name" value="Methyl-accepting chemotaxis protein (MCP) signaling domain"/>
    <property type="match status" value="1"/>
</dbReference>
<dbReference type="PANTHER" id="PTHR32089:SF112">
    <property type="entry name" value="LYSOZYME-LIKE PROTEIN-RELATED"/>
    <property type="match status" value="1"/>
</dbReference>
<dbReference type="Gene3D" id="1.10.287.950">
    <property type="entry name" value="Methyl-accepting chemotaxis protein"/>
    <property type="match status" value="1"/>
</dbReference>
<dbReference type="PANTHER" id="PTHR32089">
    <property type="entry name" value="METHYL-ACCEPTING CHEMOTAXIS PROTEIN MCPB"/>
    <property type="match status" value="1"/>
</dbReference>
<evidence type="ECO:0000256" key="4">
    <source>
        <dbReference type="SAM" id="Coils"/>
    </source>
</evidence>
<dbReference type="EMBL" id="CAQL01000922">
    <property type="protein sequence ID" value="CCQ57920.1"/>
    <property type="molecule type" value="Genomic_DNA"/>
</dbReference>
<feature type="coiled-coil region" evidence="4">
    <location>
        <begin position="36"/>
        <end position="63"/>
    </location>
</feature>
<accession>T2J0L0</accession>
<comment type="caution">
    <text evidence="7">The sequence shown here is derived from an EMBL/GenBank/DDBJ whole genome shotgun (WGS) entry which is preliminary data.</text>
</comment>
<evidence type="ECO:0000256" key="3">
    <source>
        <dbReference type="PROSITE-ProRule" id="PRU00284"/>
    </source>
</evidence>
<dbReference type="GO" id="GO:0016020">
    <property type="term" value="C:membrane"/>
    <property type="evidence" value="ECO:0007669"/>
    <property type="project" value="InterPro"/>
</dbReference>
<feature type="region of interest" description="Disordered" evidence="5">
    <location>
        <begin position="1"/>
        <end position="22"/>
    </location>
</feature>
<evidence type="ECO:0000256" key="2">
    <source>
        <dbReference type="ARBA" id="ARBA00029447"/>
    </source>
</evidence>
<evidence type="ECO:0000313" key="7">
    <source>
        <dbReference type="EMBL" id="CCQ57920.1"/>
    </source>
</evidence>
<evidence type="ECO:0000256" key="5">
    <source>
        <dbReference type="SAM" id="MobiDB-lite"/>
    </source>
</evidence>
<dbReference type="Proteomes" id="UP000017981">
    <property type="component" value="Unassembled WGS sequence"/>
</dbReference>
<dbReference type="AlphaFoldDB" id="T2J0L0"/>
<dbReference type="SMART" id="SM00283">
    <property type="entry name" value="MA"/>
    <property type="match status" value="1"/>
</dbReference>
<dbReference type="GO" id="GO:0004888">
    <property type="term" value="F:transmembrane signaling receptor activity"/>
    <property type="evidence" value="ECO:0007669"/>
    <property type="project" value="InterPro"/>
</dbReference>
<sequence>MDELGASSRQSTEQADAAASAAQEVLKLTDSGNHAVQETLEGMEDLQKKVAAIAEQTMRLSEQTNQIGNISQVVTDLANQTNMLALNAAVEAVRAGEQGKGFSVVATEIRKLADQSKQSAERIGGLVSDIQNAINVTVMVTDEGTKTVRSEMEIAQRTAQTFSSVAESINNVVINNQQISLNIRQQNKAVQQVLEAMSSINQGAQETASGLNQTKVGTKQLNEASVELLAII</sequence>
<feature type="domain" description="Methyl-accepting transducer" evidence="6">
    <location>
        <begin position="1"/>
        <end position="201"/>
    </location>
</feature>
<name>T2J0L0_CROWT</name>
<evidence type="ECO:0000313" key="8">
    <source>
        <dbReference type="Proteomes" id="UP000017981"/>
    </source>
</evidence>
<evidence type="ECO:0000256" key="1">
    <source>
        <dbReference type="ARBA" id="ARBA00023224"/>
    </source>
</evidence>
<dbReference type="InterPro" id="IPR004089">
    <property type="entry name" value="MCPsignal_dom"/>
</dbReference>
<organism evidence="7 8">
    <name type="scientific">Crocosphaera watsonii WH 0005</name>
    <dbReference type="NCBI Taxonomy" id="423472"/>
    <lineage>
        <taxon>Bacteria</taxon>
        <taxon>Bacillati</taxon>
        <taxon>Cyanobacteriota</taxon>
        <taxon>Cyanophyceae</taxon>
        <taxon>Oscillatoriophycideae</taxon>
        <taxon>Chroococcales</taxon>
        <taxon>Aphanothecaceae</taxon>
        <taxon>Crocosphaera</taxon>
    </lineage>
</organism>
<dbReference type="InterPro" id="IPR004090">
    <property type="entry name" value="Chemotax_Me-accpt_rcpt"/>
</dbReference>
<keyword evidence="4" id="KW-0175">Coiled coil</keyword>
<dbReference type="PRINTS" id="PR00260">
    <property type="entry name" value="CHEMTRNSDUCR"/>
</dbReference>
<dbReference type="PROSITE" id="PS50111">
    <property type="entry name" value="CHEMOTAXIS_TRANSDUC_2"/>
    <property type="match status" value="1"/>
</dbReference>
<dbReference type="GO" id="GO:0006935">
    <property type="term" value="P:chemotaxis"/>
    <property type="evidence" value="ECO:0007669"/>
    <property type="project" value="InterPro"/>
</dbReference>
<keyword evidence="1 3" id="KW-0807">Transducer</keyword>
<protein>
    <submittedName>
        <fullName evidence="7">Methyl-accepting chemotaxis protein</fullName>
    </submittedName>
</protein>
<dbReference type="Pfam" id="PF00015">
    <property type="entry name" value="MCPsignal"/>
    <property type="match status" value="1"/>
</dbReference>
<dbReference type="GO" id="GO:0007165">
    <property type="term" value="P:signal transduction"/>
    <property type="evidence" value="ECO:0007669"/>
    <property type="project" value="UniProtKB-KW"/>
</dbReference>